<feature type="signal peptide" evidence="1">
    <location>
        <begin position="1"/>
        <end position="20"/>
    </location>
</feature>
<evidence type="ECO:0000313" key="3">
    <source>
        <dbReference type="Proteomes" id="UP001652700"/>
    </source>
</evidence>
<reference evidence="4" key="1">
    <citation type="submission" date="2025-04" db="UniProtKB">
        <authorList>
            <consortium name="RefSeq"/>
        </authorList>
    </citation>
    <scope>IDENTIFICATION</scope>
    <source>
        <tissue evidence="4">Whole insect</tissue>
    </source>
</reference>
<dbReference type="Proteomes" id="UP001652700">
    <property type="component" value="Unplaced"/>
</dbReference>
<evidence type="ECO:0000313" key="4">
    <source>
        <dbReference type="RefSeq" id="XP_028138767.1"/>
    </source>
</evidence>
<reference evidence="2" key="2">
    <citation type="submission" date="2025-05" db="UniProtKB">
        <authorList>
            <consortium name="EnsemblMetazoa"/>
        </authorList>
    </citation>
    <scope>IDENTIFICATION</scope>
</reference>
<dbReference type="KEGG" id="dvv:114333139"/>
<keyword evidence="1" id="KW-0732">Signal</keyword>
<proteinExistence type="predicted"/>
<dbReference type="GeneID" id="114333139"/>
<gene>
    <name evidence="4" type="primary">LOC114333139</name>
</gene>
<feature type="chain" id="PRO_5027938285" evidence="1">
    <location>
        <begin position="21"/>
        <end position="111"/>
    </location>
</feature>
<dbReference type="AlphaFoldDB" id="A0A6P7FVK0"/>
<dbReference type="RefSeq" id="XP_028138767.1">
    <property type="nucleotide sequence ID" value="XM_028282966.1"/>
</dbReference>
<protein>
    <submittedName>
        <fullName evidence="4">Uncharacterized protein LOC114333139</fullName>
    </submittedName>
</protein>
<sequence>MKSYILAVILVLLNVSTIWTIPVDVNDDLLRAVIIGHNNEKKSSSKSNYFHYDDGLNGLGLNGLGLNGQGLNGGYIGGAVFPPVFQPGYQFGGPRISCTFSYGRRVCPPYY</sequence>
<accession>A0A6P7FVK0</accession>
<keyword evidence="3" id="KW-1185">Reference proteome</keyword>
<name>A0A6P7FVK0_DIAVI</name>
<evidence type="ECO:0000256" key="1">
    <source>
        <dbReference type="SAM" id="SignalP"/>
    </source>
</evidence>
<evidence type="ECO:0000313" key="2">
    <source>
        <dbReference type="EnsemblMetazoa" id="XP_028138767.1"/>
    </source>
</evidence>
<dbReference type="EnsemblMetazoa" id="XM_028282966.2">
    <property type="protein sequence ID" value="XP_028138767.1"/>
    <property type="gene ID" value="LOC114333139"/>
</dbReference>
<organism evidence="4">
    <name type="scientific">Diabrotica virgifera virgifera</name>
    <name type="common">western corn rootworm</name>
    <dbReference type="NCBI Taxonomy" id="50390"/>
    <lineage>
        <taxon>Eukaryota</taxon>
        <taxon>Metazoa</taxon>
        <taxon>Ecdysozoa</taxon>
        <taxon>Arthropoda</taxon>
        <taxon>Hexapoda</taxon>
        <taxon>Insecta</taxon>
        <taxon>Pterygota</taxon>
        <taxon>Neoptera</taxon>
        <taxon>Endopterygota</taxon>
        <taxon>Coleoptera</taxon>
        <taxon>Polyphaga</taxon>
        <taxon>Cucujiformia</taxon>
        <taxon>Chrysomeloidea</taxon>
        <taxon>Chrysomelidae</taxon>
        <taxon>Galerucinae</taxon>
        <taxon>Diabroticina</taxon>
        <taxon>Diabroticites</taxon>
        <taxon>Diabrotica</taxon>
    </lineage>
</organism>
<dbReference type="InParanoid" id="A0A6P7FVK0"/>